<feature type="transmembrane region" description="Helical" evidence="6">
    <location>
        <begin position="52"/>
        <end position="71"/>
    </location>
</feature>
<feature type="domain" description="Rhodopsin" evidence="7">
    <location>
        <begin position="36"/>
        <end position="135"/>
    </location>
</feature>
<dbReference type="PANTHER" id="PTHR33048">
    <property type="entry name" value="PTH11-LIKE INTEGRAL MEMBRANE PROTEIN (AFU_ORTHOLOGUE AFUA_5G11245)"/>
    <property type="match status" value="1"/>
</dbReference>
<dbReference type="VEuPathDB" id="FungiDB:M747DRAFT_329682"/>
<keyword evidence="2 6" id="KW-0812">Transmembrane</keyword>
<dbReference type="PANTHER" id="PTHR33048:SF64">
    <property type="entry name" value="INTEGRAL MEMBRANE PROTEIN"/>
    <property type="match status" value="1"/>
</dbReference>
<proteinExistence type="inferred from homology"/>
<evidence type="ECO:0000256" key="5">
    <source>
        <dbReference type="ARBA" id="ARBA00038359"/>
    </source>
</evidence>
<evidence type="ECO:0000313" key="9">
    <source>
        <dbReference type="Proteomes" id="UP000068243"/>
    </source>
</evidence>
<feature type="transmembrane region" description="Helical" evidence="6">
    <location>
        <begin position="91"/>
        <end position="113"/>
    </location>
</feature>
<evidence type="ECO:0000256" key="1">
    <source>
        <dbReference type="ARBA" id="ARBA00004141"/>
    </source>
</evidence>
<keyword evidence="4 6" id="KW-0472">Membrane</keyword>
<dbReference type="Pfam" id="PF20684">
    <property type="entry name" value="Fung_rhodopsin"/>
    <property type="match status" value="1"/>
</dbReference>
<comment type="similarity">
    <text evidence="5">Belongs to the SAT4 family.</text>
</comment>
<dbReference type="Proteomes" id="UP000068243">
    <property type="component" value="Unassembled WGS sequence"/>
</dbReference>
<evidence type="ECO:0000259" key="7">
    <source>
        <dbReference type="Pfam" id="PF20684"/>
    </source>
</evidence>
<comment type="subcellular location">
    <subcellularLocation>
        <location evidence="1">Membrane</location>
        <topology evidence="1">Multi-pass membrane protein</topology>
    </subcellularLocation>
</comment>
<evidence type="ECO:0000256" key="4">
    <source>
        <dbReference type="ARBA" id="ARBA00023136"/>
    </source>
</evidence>
<evidence type="ECO:0000256" key="6">
    <source>
        <dbReference type="SAM" id="Phobius"/>
    </source>
</evidence>
<dbReference type="GO" id="GO:0016020">
    <property type="term" value="C:membrane"/>
    <property type="evidence" value="ECO:0007669"/>
    <property type="project" value="UniProtKB-SubCell"/>
</dbReference>
<sequence length="169" mass="18288">MGWVHNLAHPDAHSHVARVIAICLTFSISAVIALLLRFYIRLHSKRALWLDDYSAACSAVLGLAYAGIAVARLDAASFPDANVVMFSKIQYAGGPTYILAILCFKVSLLTSYLRIGGFVATYRWSIIGVVIAVVAKQWDASLPGTCIDTVASYYALAGTSIPSSIHKRR</sequence>
<comment type="caution">
    <text evidence="8">The sequence shown here is derived from an EMBL/GenBank/DDBJ whole genome shotgun (WGS) entry which is preliminary data.</text>
</comment>
<evidence type="ECO:0000313" key="8">
    <source>
        <dbReference type="EMBL" id="GAQ47110.1"/>
    </source>
</evidence>
<dbReference type="VEuPathDB" id="FungiDB:ATCC64974_75690"/>
<evidence type="ECO:0000256" key="3">
    <source>
        <dbReference type="ARBA" id="ARBA00022989"/>
    </source>
</evidence>
<keyword evidence="3 6" id="KW-1133">Transmembrane helix</keyword>
<name>A0A100ITM0_ASPNG</name>
<feature type="transmembrane region" description="Helical" evidence="6">
    <location>
        <begin position="16"/>
        <end position="40"/>
    </location>
</feature>
<dbReference type="InterPro" id="IPR049326">
    <property type="entry name" value="Rhodopsin_dom_fungi"/>
</dbReference>
<accession>A0A100ITM0</accession>
<dbReference type="VEuPathDB" id="FungiDB:ASPNIDRAFT2_1186658"/>
<dbReference type="AlphaFoldDB" id="A0A100ITM0"/>
<organism evidence="8 9">
    <name type="scientific">Aspergillus niger</name>
    <dbReference type="NCBI Taxonomy" id="5061"/>
    <lineage>
        <taxon>Eukaryota</taxon>
        <taxon>Fungi</taxon>
        <taxon>Dikarya</taxon>
        <taxon>Ascomycota</taxon>
        <taxon>Pezizomycotina</taxon>
        <taxon>Eurotiomycetes</taxon>
        <taxon>Eurotiomycetidae</taxon>
        <taxon>Eurotiales</taxon>
        <taxon>Aspergillaceae</taxon>
        <taxon>Aspergillus</taxon>
        <taxon>Aspergillus subgen. Circumdati</taxon>
    </lineage>
</organism>
<dbReference type="EMBL" id="BCMY01000025">
    <property type="protein sequence ID" value="GAQ47110.1"/>
    <property type="molecule type" value="Genomic_DNA"/>
</dbReference>
<protein>
    <submittedName>
        <fullName evidence="8">Integral membrane protein</fullName>
    </submittedName>
</protein>
<dbReference type="InterPro" id="IPR052337">
    <property type="entry name" value="SAT4-like"/>
</dbReference>
<dbReference type="OrthoDB" id="10017208at2759"/>
<reference evidence="9" key="1">
    <citation type="journal article" date="2016" name="Genome Announc.">
        <title>Draft genome sequence of Aspergillus niger strain An76.</title>
        <authorList>
            <person name="Gong W."/>
            <person name="Cheng Z."/>
            <person name="Zhang H."/>
            <person name="Liu L."/>
            <person name="Gao P."/>
            <person name="Wang L."/>
        </authorList>
    </citation>
    <scope>NUCLEOTIDE SEQUENCE [LARGE SCALE GENOMIC DNA]</scope>
    <source>
        <strain evidence="9">An76</strain>
    </source>
</reference>
<dbReference type="VEuPathDB" id="FungiDB:An03g06280"/>
<gene>
    <name evidence="8" type="ORF">ABL_09771</name>
</gene>
<evidence type="ECO:0000256" key="2">
    <source>
        <dbReference type="ARBA" id="ARBA00022692"/>
    </source>
</evidence>